<evidence type="ECO:0000313" key="11">
    <source>
        <dbReference type="RefSeq" id="XP_032832018.1"/>
    </source>
</evidence>
<dbReference type="InterPro" id="IPR003890">
    <property type="entry name" value="MIF4G-like_typ-3"/>
</dbReference>
<proteinExistence type="inferred from homology"/>
<dbReference type="GO" id="GO:0005634">
    <property type="term" value="C:nucleus"/>
    <property type="evidence" value="ECO:0007669"/>
    <property type="project" value="UniProtKB-SubCell"/>
</dbReference>
<dbReference type="GO" id="GO:0003723">
    <property type="term" value="F:RNA binding"/>
    <property type="evidence" value="ECO:0007669"/>
    <property type="project" value="InterPro"/>
</dbReference>
<comment type="subunit">
    <text evidence="8">Interacts with eif4g1, eif4g2 and slbp; probably tethered by SLBP to the 3'-end of mRNAs ending with the histone stem-loop, it also interacts with eif4g1 which is bound to their 5'-end.</text>
</comment>
<dbReference type="GO" id="GO:0006446">
    <property type="term" value="P:regulation of translational initiation"/>
    <property type="evidence" value="ECO:0007669"/>
    <property type="project" value="TreeGrafter"/>
</dbReference>
<dbReference type="Gene3D" id="1.25.40.180">
    <property type="match status" value="1"/>
</dbReference>
<name>A0AAJ7U8W6_PETMA</name>
<comment type="function">
    <text evidence="6">Functions in replication-dependent translation of histone mRNAs which differ from other eukaryotic mRNAs in that they do not end with a poly-A tail but a stem-loop. May participate in circularizing those mRNAs specifically enhancing their translation.</text>
</comment>
<dbReference type="GO" id="GO:0005829">
    <property type="term" value="C:cytosol"/>
    <property type="evidence" value="ECO:0007669"/>
    <property type="project" value="TreeGrafter"/>
</dbReference>
<dbReference type="CTD" id="57409"/>
<organism evidence="10 11">
    <name type="scientific">Petromyzon marinus</name>
    <name type="common">Sea lamprey</name>
    <dbReference type="NCBI Taxonomy" id="7757"/>
    <lineage>
        <taxon>Eukaryota</taxon>
        <taxon>Metazoa</taxon>
        <taxon>Chordata</taxon>
        <taxon>Craniata</taxon>
        <taxon>Vertebrata</taxon>
        <taxon>Cyclostomata</taxon>
        <taxon>Hyperoartia</taxon>
        <taxon>Petromyzontiformes</taxon>
        <taxon>Petromyzontidae</taxon>
        <taxon>Petromyzon</taxon>
    </lineage>
</organism>
<evidence type="ECO:0000313" key="10">
    <source>
        <dbReference type="Proteomes" id="UP001318040"/>
    </source>
</evidence>
<dbReference type="GeneID" id="116955124"/>
<gene>
    <name evidence="11" type="primary">MIF4GD</name>
</gene>
<evidence type="ECO:0000256" key="5">
    <source>
        <dbReference type="ARBA" id="ARBA00023242"/>
    </source>
</evidence>
<reference evidence="11" key="1">
    <citation type="submission" date="2025-08" db="UniProtKB">
        <authorList>
            <consortium name="RefSeq"/>
        </authorList>
    </citation>
    <scope>IDENTIFICATION</scope>
    <source>
        <tissue evidence="11">Sperm</tissue>
    </source>
</reference>
<dbReference type="GO" id="GO:0008494">
    <property type="term" value="F:translation activator activity"/>
    <property type="evidence" value="ECO:0007669"/>
    <property type="project" value="TreeGrafter"/>
</dbReference>
<evidence type="ECO:0000259" key="9">
    <source>
        <dbReference type="SMART" id="SM00543"/>
    </source>
</evidence>
<dbReference type="AlphaFoldDB" id="A0AAJ7U8W6"/>
<comment type="similarity">
    <text evidence="7">Belongs to the MIF4GD family.</text>
</comment>
<accession>A0AAJ7U8W6</accession>
<evidence type="ECO:0000256" key="4">
    <source>
        <dbReference type="ARBA" id="ARBA00022845"/>
    </source>
</evidence>
<keyword evidence="10" id="KW-1185">Reference proteome</keyword>
<dbReference type="RefSeq" id="XP_032832018.1">
    <property type="nucleotide sequence ID" value="XM_032976127.1"/>
</dbReference>
<dbReference type="InterPro" id="IPR051367">
    <property type="entry name" value="mRNA_TranslReg/HistoneTransl"/>
</dbReference>
<keyword evidence="5" id="KW-0539">Nucleus</keyword>
<evidence type="ECO:0000256" key="8">
    <source>
        <dbReference type="ARBA" id="ARBA00038641"/>
    </source>
</evidence>
<dbReference type="PANTHER" id="PTHR23254:SF17">
    <property type="entry name" value="MIF4G DOMAIN-CONTAINING PROTEIN"/>
    <property type="match status" value="1"/>
</dbReference>
<evidence type="ECO:0000256" key="1">
    <source>
        <dbReference type="ARBA" id="ARBA00004123"/>
    </source>
</evidence>
<dbReference type="SMART" id="SM00543">
    <property type="entry name" value="MIF4G"/>
    <property type="match status" value="1"/>
</dbReference>
<dbReference type="Pfam" id="PF02854">
    <property type="entry name" value="MIF4G"/>
    <property type="match status" value="1"/>
</dbReference>
<protein>
    <submittedName>
        <fullName evidence="11">MIF4G domain-containing protein</fullName>
    </submittedName>
</protein>
<keyword evidence="3" id="KW-0963">Cytoplasm</keyword>
<evidence type="ECO:0000256" key="2">
    <source>
        <dbReference type="ARBA" id="ARBA00004496"/>
    </source>
</evidence>
<feature type="domain" description="MIF4G" evidence="9">
    <location>
        <begin position="5"/>
        <end position="213"/>
    </location>
</feature>
<comment type="subcellular location">
    <subcellularLocation>
        <location evidence="2">Cytoplasm</location>
    </subcellularLocation>
    <subcellularLocation>
        <location evidence="1">Nucleus</location>
    </subcellularLocation>
</comment>
<evidence type="ECO:0000256" key="6">
    <source>
        <dbReference type="ARBA" id="ARBA00037643"/>
    </source>
</evidence>
<sequence length="230" mass="25398">MEGELANVDKMQTCDEDKRLLKTALKEPEAVDLQQAAMTVVNVAMKDPAFCKHAGKICHTIMQAESKAGGSALFRRHLLTQLQTEFGRREETRKNDVQRWVLFVTLMCNLFDHVKVNGAPMVALVGPIHDCLTRLAQPDAVCNPQEVDCLARELQRIGEGLEEAAAAAAAGPAGDSRMDELFCGLRDAFLLGPDLPSLSRLLLLELIEVRAGGWELTDSATRYYYSELPE</sequence>
<evidence type="ECO:0000256" key="7">
    <source>
        <dbReference type="ARBA" id="ARBA00038204"/>
    </source>
</evidence>
<dbReference type="SUPFAM" id="SSF48371">
    <property type="entry name" value="ARM repeat"/>
    <property type="match status" value="1"/>
</dbReference>
<evidence type="ECO:0000256" key="3">
    <source>
        <dbReference type="ARBA" id="ARBA00022490"/>
    </source>
</evidence>
<keyword evidence="4" id="KW-0810">Translation regulation</keyword>
<dbReference type="InterPro" id="IPR016024">
    <property type="entry name" value="ARM-type_fold"/>
</dbReference>
<dbReference type="PANTHER" id="PTHR23254">
    <property type="entry name" value="EIF4G DOMAIN PROTEIN"/>
    <property type="match status" value="1"/>
</dbReference>
<dbReference type="Proteomes" id="UP001318040">
    <property type="component" value="Chromosome 58"/>
</dbReference>
<dbReference type="KEGG" id="pmrn:116955124"/>